<evidence type="ECO:0000313" key="5">
    <source>
        <dbReference type="EMBL" id="MFC4349508.1"/>
    </source>
</evidence>
<comment type="similarity">
    <text evidence="1">Belongs to the transferase hexapeptide repeat family.</text>
</comment>
<sequence>MAVVLKQIIRNSVFFKLFVNLVLRHYYPKSKFSVFAKISYRDLRNGRIRFGDNVVVGEGVALTGSIDVGAHTYFSDGPTELNSESNSIIIGKYCSIARNCFFRTTSHFIDGLSTSPVLLDQLDITPNCRSLGDIRIGNDVWIGANVSVIGGIVVGDGAVLAAGAVVTKDVPAYAVVAGVPARVIRYRNIIKKNGEAKKKNYWDLSVEELKLDKGNFRSET</sequence>
<dbReference type="PROSITE" id="PS00101">
    <property type="entry name" value="HEXAPEP_TRANSFERASES"/>
    <property type="match status" value="1"/>
</dbReference>
<evidence type="ECO:0000256" key="1">
    <source>
        <dbReference type="ARBA" id="ARBA00007274"/>
    </source>
</evidence>
<dbReference type="EC" id="2.3.1.-" evidence="5"/>
<reference evidence="6" key="1">
    <citation type="journal article" date="2019" name="Int. J. Syst. Evol. Microbiol.">
        <title>The Global Catalogue of Microorganisms (GCM) 10K type strain sequencing project: providing services to taxonomists for standard genome sequencing and annotation.</title>
        <authorList>
            <consortium name="The Broad Institute Genomics Platform"/>
            <consortium name="The Broad Institute Genome Sequencing Center for Infectious Disease"/>
            <person name="Wu L."/>
            <person name="Ma J."/>
        </authorList>
    </citation>
    <scope>NUCLEOTIDE SEQUENCE [LARGE SCALE GENOMIC DNA]</scope>
    <source>
        <strain evidence="6">CGMCC 1.15304</strain>
    </source>
</reference>
<protein>
    <submittedName>
        <fullName evidence="5">CatB-related O-acetyltransferase</fullName>
        <ecNumber evidence="5">2.3.1.-</ecNumber>
    </submittedName>
</protein>
<evidence type="ECO:0000313" key="6">
    <source>
        <dbReference type="Proteomes" id="UP001595776"/>
    </source>
</evidence>
<dbReference type="Pfam" id="PF00132">
    <property type="entry name" value="Hexapep"/>
    <property type="match status" value="1"/>
</dbReference>
<dbReference type="RefSeq" id="WP_068147317.1">
    <property type="nucleotide sequence ID" value="NZ_JBHSCR010000025.1"/>
</dbReference>
<dbReference type="CDD" id="cd03349">
    <property type="entry name" value="LbH_XAT"/>
    <property type="match status" value="1"/>
</dbReference>
<dbReference type="InterPro" id="IPR050179">
    <property type="entry name" value="Trans_hexapeptide_repeat"/>
</dbReference>
<keyword evidence="6" id="KW-1185">Reference proteome</keyword>
<dbReference type="InterPro" id="IPR001451">
    <property type="entry name" value="Hexapep"/>
</dbReference>
<keyword evidence="3" id="KW-0677">Repeat</keyword>
<accession>A0ABV8UE22</accession>
<organism evidence="5 6">
    <name type="scientific">Kordiimonas lipolytica</name>
    <dbReference type="NCBI Taxonomy" id="1662421"/>
    <lineage>
        <taxon>Bacteria</taxon>
        <taxon>Pseudomonadati</taxon>
        <taxon>Pseudomonadota</taxon>
        <taxon>Alphaproteobacteria</taxon>
        <taxon>Kordiimonadales</taxon>
        <taxon>Kordiimonadaceae</taxon>
        <taxon>Kordiimonas</taxon>
    </lineage>
</organism>
<gene>
    <name evidence="5" type="ORF">ACFO5Q_16765</name>
</gene>
<name>A0ABV8UE22_9PROT</name>
<dbReference type="Proteomes" id="UP001595776">
    <property type="component" value="Unassembled WGS sequence"/>
</dbReference>
<dbReference type="InterPro" id="IPR018357">
    <property type="entry name" value="Hexapep_transf_CS"/>
</dbReference>
<evidence type="ECO:0000256" key="2">
    <source>
        <dbReference type="ARBA" id="ARBA00022679"/>
    </source>
</evidence>
<keyword evidence="4 5" id="KW-0012">Acyltransferase</keyword>
<dbReference type="PANTHER" id="PTHR43300">
    <property type="entry name" value="ACETYLTRANSFERASE"/>
    <property type="match status" value="1"/>
</dbReference>
<evidence type="ECO:0000256" key="3">
    <source>
        <dbReference type="ARBA" id="ARBA00022737"/>
    </source>
</evidence>
<dbReference type="SUPFAM" id="SSF51161">
    <property type="entry name" value="Trimeric LpxA-like enzymes"/>
    <property type="match status" value="1"/>
</dbReference>
<keyword evidence="2 5" id="KW-0808">Transferase</keyword>
<dbReference type="Gene3D" id="2.160.10.10">
    <property type="entry name" value="Hexapeptide repeat proteins"/>
    <property type="match status" value="1"/>
</dbReference>
<evidence type="ECO:0000256" key="4">
    <source>
        <dbReference type="ARBA" id="ARBA00023315"/>
    </source>
</evidence>
<dbReference type="GO" id="GO:0016746">
    <property type="term" value="F:acyltransferase activity"/>
    <property type="evidence" value="ECO:0007669"/>
    <property type="project" value="UniProtKB-KW"/>
</dbReference>
<dbReference type="EMBL" id="JBHSCR010000025">
    <property type="protein sequence ID" value="MFC4349508.1"/>
    <property type="molecule type" value="Genomic_DNA"/>
</dbReference>
<dbReference type="PANTHER" id="PTHR43300:SF11">
    <property type="entry name" value="ACETYLTRANSFERASE RV3034C-RELATED"/>
    <property type="match status" value="1"/>
</dbReference>
<proteinExistence type="inferred from homology"/>
<dbReference type="InterPro" id="IPR011004">
    <property type="entry name" value="Trimer_LpxA-like_sf"/>
</dbReference>
<comment type="caution">
    <text evidence="5">The sequence shown here is derived from an EMBL/GenBank/DDBJ whole genome shotgun (WGS) entry which is preliminary data.</text>
</comment>